<organism evidence="3 4">
    <name type="scientific">Sporisorium graminicola</name>
    <dbReference type="NCBI Taxonomy" id="280036"/>
    <lineage>
        <taxon>Eukaryota</taxon>
        <taxon>Fungi</taxon>
        <taxon>Dikarya</taxon>
        <taxon>Basidiomycota</taxon>
        <taxon>Ustilaginomycotina</taxon>
        <taxon>Ustilaginomycetes</taxon>
        <taxon>Ustilaginales</taxon>
        <taxon>Ustilaginaceae</taxon>
        <taxon>Sporisorium</taxon>
    </lineage>
</organism>
<gene>
    <name evidence="3" type="ORF">EX895_000277</name>
</gene>
<feature type="region of interest" description="Disordered" evidence="2">
    <location>
        <begin position="539"/>
        <end position="558"/>
    </location>
</feature>
<protein>
    <submittedName>
        <fullName evidence="3">Uncharacterized protein</fullName>
    </submittedName>
</protein>
<dbReference type="InterPro" id="IPR003673">
    <property type="entry name" value="CoA-Trfase_fam_III"/>
</dbReference>
<dbReference type="SUPFAM" id="SSF89796">
    <property type="entry name" value="CoA-transferase family III (CaiB/BaiF)"/>
    <property type="match status" value="2"/>
</dbReference>
<accession>A0A4V6EUM0</accession>
<dbReference type="RefSeq" id="XP_029742264.1">
    <property type="nucleotide sequence ID" value="XM_029880878.1"/>
</dbReference>
<evidence type="ECO:0000256" key="2">
    <source>
        <dbReference type="SAM" id="MobiDB-lite"/>
    </source>
</evidence>
<proteinExistence type="inferred from homology"/>
<dbReference type="GeneID" id="40723172"/>
<dbReference type="Pfam" id="PF02515">
    <property type="entry name" value="CoA_transf_3"/>
    <property type="match status" value="1"/>
</dbReference>
<evidence type="ECO:0000313" key="4">
    <source>
        <dbReference type="Proteomes" id="UP000306050"/>
    </source>
</evidence>
<dbReference type="InterPro" id="IPR052985">
    <property type="entry name" value="CoA-trans_III_biosynth/detox"/>
</dbReference>
<dbReference type="PANTHER" id="PTHR48229:SF1">
    <property type="entry name" value="ALPHA METHYLACYL-COA RACEMASE-RELATED"/>
    <property type="match status" value="1"/>
</dbReference>
<comment type="caution">
    <text evidence="3">The sequence shown here is derived from an EMBL/GenBank/DDBJ whole genome shotgun (WGS) entry which is preliminary data.</text>
</comment>
<reference evidence="3 4" key="1">
    <citation type="submission" date="2019-05" db="EMBL/GenBank/DDBJ databases">
        <title>Sporisorium graminicola CBS 10092 draft sequencing and annotation.</title>
        <authorList>
            <person name="Solano-Gonzalez S."/>
            <person name="Caddick M.X."/>
            <person name="Darby A."/>
        </authorList>
    </citation>
    <scope>NUCLEOTIDE SEQUENCE [LARGE SCALE GENOMIC DNA]</scope>
    <source>
        <strain evidence="3 4">CBS 10092</strain>
    </source>
</reference>
<dbReference type="GO" id="GO:0003824">
    <property type="term" value="F:catalytic activity"/>
    <property type="evidence" value="ECO:0007669"/>
    <property type="project" value="InterPro"/>
</dbReference>
<dbReference type="AlphaFoldDB" id="A0A4V6EUM0"/>
<dbReference type="InterPro" id="IPR023606">
    <property type="entry name" value="CoA-Trfase_III_dom_1_sf"/>
</dbReference>
<dbReference type="PANTHER" id="PTHR48229">
    <property type="entry name" value="CAIB/BAIF FAMILY ENZYME (AFU_ORTHOLOGUE AFUA_1G05360)-RELATED"/>
    <property type="match status" value="1"/>
</dbReference>
<keyword evidence="4" id="KW-1185">Reference proteome</keyword>
<comment type="similarity">
    <text evidence="1">Belongs to the CoA-transferase III family.</text>
</comment>
<dbReference type="Gene3D" id="3.40.50.10540">
    <property type="entry name" value="Crotonobetainyl-coa:carnitine coa-transferase, domain 1"/>
    <property type="match status" value="1"/>
</dbReference>
<evidence type="ECO:0000313" key="3">
    <source>
        <dbReference type="EMBL" id="TKY90279.1"/>
    </source>
</evidence>
<dbReference type="OrthoDB" id="2308815at2759"/>
<evidence type="ECO:0000256" key="1">
    <source>
        <dbReference type="ARBA" id="ARBA00008383"/>
    </source>
</evidence>
<dbReference type="EMBL" id="SRRM01000002">
    <property type="protein sequence ID" value="TKY90279.1"/>
    <property type="molecule type" value="Genomic_DNA"/>
</dbReference>
<name>A0A4V6EUM0_9BASI</name>
<sequence>MSAVTKDIPIPEDAKRILFVLNKKNPSLGLPTNFIEENITFEGGDYPVQPGNLKSGAVQSALQAALGGVASQIAHLRYGGPMNKVKVNTDHAGFYLGHILLFSAGGKQAPEALSLAPAWEGDGLNTEISKAATSIYPTKDGRDFYLHGSLDAHPLVEGVIGLDWEDPAGKTRAGARKLIGDWVAKHTAQELEDIMISHRQCGSICYTPEEWSSSEMGNALAQRPLFDIRRHGEEVGAPAPAKTPFPSVAKKSGLRPLEGVKVLEMARVIAGPTVGTTLAQLGATVIKVNPPHLRDVSLFQFTLTTGVRTILSDVRKPEDRAQLEKLIGEADVFIDGYRPGSLFNKGYGEREVLRLVKKHRGEDASVVYLHECCYGVEGPYANRPGWQQIADAASGCCVVQGHSLGSDRAILPPLPISDVSTGVIGALEVLIALRERATKGGSYTCVSSLTRLNMFQLEPEVGLYSQEVVKKVQDEFGWGPMSGEHSVLELLAMISARWKKARPEQFDMETSPMFVKFEGSSTPYGTATVVAPVAQLDRNPSHWDFGPRPYGHDQPSFD</sequence>
<dbReference type="KEGG" id="sgra:EX895_000277"/>
<dbReference type="Proteomes" id="UP000306050">
    <property type="component" value="Chromosome SGRAM_1"/>
</dbReference>